<evidence type="ECO:0000313" key="3">
    <source>
        <dbReference type="Proteomes" id="UP001153714"/>
    </source>
</evidence>
<reference evidence="2" key="2">
    <citation type="submission" date="2022-10" db="EMBL/GenBank/DDBJ databases">
        <authorList>
            <consortium name="ENA_rothamsted_submissions"/>
            <consortium name="culmorum"/>
            <person name="King R."/>
        </authorList>
    </citation>
    <scope>NUCLEOTIDE SEQUENCE</scope>
</reference>
<dbReference type="Proteomes" id="UP001153714">
    <property type="component" value="Chromosome 16"/>
</dbReference>
<accession>A0A9P0G2I1</accession>
<dbReference type="EMBL" id="OU893347">
    <property type="protein sequence ID" value="CAH0751747.1"/>
    <property type="molecule type" value="Genomic_DNA"/>
</dbReference>
<reference evidence="2" key="1">
    <citation type="submission" date="2021-12" db="EMBL/GenBank/DDBJ databases">
        <authorList>
            <person name="King R."/>
        </authorList>
    </citation>
    <scope>NUCLEOTIDE SEQUENCE</scope>
</reference>
<evidence type="ECO:0000313" key="2">
    <source>
        <dbReference type="EMBL" id="CAH0751747.1"/>
    </source>
</evidence>
<protein>
    <submittedName>
        <fullName evidence="2">Uncharacterized protein</fullName>
    </submittedName>
</protein>
<name>A0A9P0G2I1_9NEOP</name>
<proteinExistence type="predicted"/>
<gene>
    <name evidence="2" type="ORF">DIATSA_LOCUS4921</name>
</gene>
<organism evidence="2 3">
    <name type="scientific">Diatraea saccharalis</name>
    <name type="common">sugarcane borer</name>
    <dbReference type="NCBI Taxonomy" id="40085"/>
    <lineage>
        <taxon>Eukaryota</taxon>
        <taxon>Metazoa</taxon>
        <taxon>Ecdysozoa</taxon>
        <taxon>Arthropoda</taxon>
        <taxon>Hexapoda</taxon>
        <taxon>Insecta</taxon>
        <taxon>Pterygota</taxon>
        <taxon>Neoptera</taxon>
        <taxon>Endopterygota</taxon>
        <taxon>Lepidoptera</taxon>
        <taxon>Glossata</taxon>
        <taxon>Ditrysia</taxon>
        <taxon>Pyraloidea</taxon>
        <taxon>Crambidae</taxon>
        <taxon>Crambinae</taxon>
        <taxon>Diatraea</taxon>
    </lineage>
</organism>
<keyword evidence="3" id="KW-1185">Reference proteome</keyword>
<sequence length="172" mass="19614">MPPQPLQTQYQRNVQTVNIQPPMPQQQQQQQYPNNKLQKRYTIYIINFLSRRLESEKNSATLWLLNKSLLFNLEIPLTRTTIHLYIHRANCKALEFATGLAVSGQIQSGTLQVKSESVPSRQARSIYDHCIAYHQESDVEMKAEPDAESAGGDDSDPTRPSWMKIKSPGITC</sequence>
<feature type="region of interest" description="Disordered" evidence="1">
    <location>
        <begin position="140"/>
        <end position="172"/>
    </location>
</feature>
<evidence type="ECO:0000256" key="1">
    <source>
        <dbReference type="SAM" id="MobiDB-lite"/>
    </source>
</evidence>
<dbReference type="AlphaFoldDB" id="A0A9P0G2I1"/>